<evidence type="ECO:0000313" key="2">
    <source>
        <dbReference type="EMBL" id="MDD7912996.1"/>
    </source>
</evidence>
<evidence type="ECO:0000313" key="3">
    <source>
        <dbReference type="Proteomes" id="UP001151478"/>
    </source>
</evidence>
<organism evidence="2 3">
    <name type="scientific">Polaribacter ponticola</name>
    <dbReference type="NCBI Taxonomy" id="2978475"/>
    <lineage>
        <taxon>Bacteria</taxon>
        <taxon>Pseudomonadati</taxon>
        <taxon>Bacteroidota</taxon>
        <taxon>Flavobacteriia</taxon>
        <taxon>Flavobacteriales</taxon>
        <taxon>Flavobacteriaceae</taxon>
    </lineage>
</organism>
<keyword evidence="3" id="KW-1185">Reference proteome</keyword>
<dbReference type="InterPro" id="IPR013783">
    <property type="entry name" value="Ig-like_fold"/>
</dbReference>
<dbReference type="PANTHER" id="PTHR37833:SF1">
    <property type="entry name" value="SIGNAL PEPTIDE PROTEIN"/>
    <property type="match status" value="1"/>
</dbReference>
<proteinExistence type="predicted"/>
<dbReference type="InterPro" id="IPR011467">
    <property type="entry name" value="DUF1573"/>
</dbReference>
<dbReference type="PANTHER" id="PTHR37833">
    <property type="entry name" value="LIPOPROTEIN-RELATED"/>
    <property type="match status" value="1"/>
</dbReference>
<dbReference type="Gene3D" id="2.60.40.10">
    <property type="entry name" value="Immunoglobulins"/>
    <property type="match status" value="1"/>
</dbReference>
<accession>A0ABT5S4G3</accession>
<sequence>MNKGFLFALGLLFSIGISAQEFQFEKEIINYGKIKKGDDGKRVFEFTNIGKAPLIIKEIKTSCDCAVPKKPEKPIMPNEKATITVSYDTSKTGGFSKEIVIFSNAKKSIKKIKIKGFISK</sequence>
<protein>
    <submittedName>
        <fullName evidence="2">DUF1573 domain-containing protein</fullName>
    </submittedName>
</protein>
<dbReference type="Proteomes" id="UP001151478">
    <property type="component" value="Unassembled WGS sequence"/>
</dbReference>
<evidence type="ECO:0000256" key="1">
    <source>
        <dbReference type="SAM" id="SignalP"/>
    </source>
</evidence>
<dbReference type="Pfam" id="PF07610">
    <property type="entry name" value="DUF1573"/>
    <property type="match status" value="1"/>
</dbReference>
<reference evidence="2" key="1">
    <citation type="submission" date="2023-02" db="EMBL/GenBank/DDBJ databases">
        <title>Polaribacter ponticola sp. nov., isolated from seawater.</title>
        <authorList>
            <person name="Baek J.H."/>
            <person name="Kim J.M."/>
            <person name="Choi D.G."/>
            <person name="Jeon C.O."/>
        </authorList>
    </citation>
    <scope>NUCLEOTIDE SEQUENCE</scope>
    <source>
        <strain evidence="2">MSW5</strain>
    </source>
</reference>
<keyword evidence="1" id="KW-0732">Signal</keyword>
<feature type="signal peptide" evidence="1">
    <location>
        <begin position="1"/>
        <end position="19"/>
    </location>
</feature>
<dbReference type="RefSeq" id="WP_265724281.1">
    <property type="nucleotide sequence ID" value="NZ_JAOSLC020000002.1"/>
</dbReference>
<dbReference type="EMBL" id="JAOSLC020000002">
    <property type="protein sequence ID" value="MDD7912996.1"/>
    <property type="molecule type" value="Genomic_DNA"/>
</dbReference>
<gene>
    <name evidence="2" type="ORF">N5A56_000455</name>
</gene>
<comment type="caution">
    <text evidence="2">The sequence shown here is derived from an EMBL/GenBank/DDBJ whole genome shotgun (WGS) entry which is preliminary data.</text>
</comment>
<name>A0ABT5S4G3_9FLAO</name>
<feature type="chain" id="PRO_5045409452" evidence="1">
    <location>
        <begin position="20"/>
        <end position="120"/>
    </location>
</feature>